<dbReference type="EMBL" id="BTSY01000001">
    <property type="protein sequence ID" value="GMT12578.1"/>
    <property type="molecule type" value="Genomic_DNA"/>
</dbReference>
<evidence type="ECO:0000259" key="1">
    <source>
        <dbReference type="Pfam" id="PF23003"/>
    </source>
</evidence>
<feature type="domain" description="Abnormal cell migration protein 18-like fibronectin type I" evidence="1">
    <location>
        <begin position="243"/>
        <end position="299"/>
    </location>
</feature>
<dbReference type="AlphaFoldDB" id="A0AAV5V2E7"/>
<proteinExistence type="predicted"/>
<name>A0AAV5V2E7_9BILA</name>
<keyword evidence="3" id="KW-1185">Reference proteome</keyword>
<protein>
    <recommendedName>
        <fullName evidence="1">Abnormal cell migration protein 18-like fibronectin type I domain-containing protein</fullName>
    </recommendedName>
</protein>
<dbReference type="Pfam" id="PF23003">
    <property type="entry name" value="Fn1_2"/>
    <property type="match status" value="1"/>
</dbReference>
<dbReference type="PANTHER" id="PTHR35572:SF6">
    <property type="entry name" value="IG-LIKE DOMAIN-CONTAINING PROTEIN"/>
    <property type="match status" value="1"/>
</dbReference>
<gene>
    <name evidence="2" type="ORF">PFISCL1PPCAC_3875</name>
</gene>
<dbReference type="Proteomes" id="UP001432322">
    <property type="component" value="Unassembled WGS sequence"/>
</dbReference>
<dbReference type="InterPro" id="IPR040282">
    <property type="entry name" value="Mig-18-like"/>
</dbReference>
<accession>A0AAV5V2E7</accession>
<organism evidence="2 3">
    <name type="scientific">Pristionchus fissidentatus</name>
    <dbReference type="NCBI Taxonomy" id="1538716"/>
    <lineage>
        <taxon>Eukaryota</taxon>
        <taxon>Metazoa</taxon>
        <taxon>Ecdysozoa</taxon>
        <taxon>Nematoda</taxon>
        <taxon>Chromadorea</taxon>
        <taxon>Rhabditida</taxon>
        <taxon>Rhabditina</taxon>
        <taxon>Diplogasteromorpha</taxon>
        <taxon>Diplogasteroidea</taxon>
        <taxon>Neodiplogasteridae</taxon>
        <taxon>Pristionchus</taxon>
    </lineage>
</organism>
<dbReference type="InterPro" id="IPR055119">
    <property type="entry name" value="Mig18_Fn1"/>
</dbReference>
<comment type="caution">
    <text evidence="2">The sequence shown here is derived from an EMBL/GenBank/DDBJ whole genome shotgun (WGS) entry which is preliminary data.</text>
</comment>
<evidence type="ECO:0000313" key="2">
    <source>
        <dbReference type="EMBL" id="GMT12578.1"/>
    </source>
</evidence>
<dbReference type="PANTHER" id="PTHR35572">
    <property type="entry name" value="PROTEIN CBG04538-RELATED"/>
    <property type="match status" value="1"/>
</dbReference>
<evidence type="ECO:0000313" key="3">
    <source>
        <dbReference type="Proteomes" id="UP001432322"/>
    </source>
</evidence>
<feature type="non-terminal residue" evidence="2">
    <location>
        <position position="1"/>
    </location>
</feature>
<reference evidence="2" key="1">
    <citation type="submission" date="2023-10" db="EMBL/GenBank/DDBJ databases">
        <title>Genome assembly of Pristionchus species.</title>
        <authorList>
            <person name="Yoshida K."/>
            <person name="Sommer R.J."/>
        </authorList>
    </citation>
    <scope>NUCLEOTIDE SEQUENCE</scope>
    <source>
        <strain evidence="2">RS5133</strain>
    </source>
</reference>
<sequence>FQTDEEGVLRSCLSREGKYAVVALGCYHNDQLIGVGEENKVLRDTVHCEAVADYDAQLRIVKDEAGVKKAAPCANLRRFGEDWTELGVRKSCVLRDRKSTVIARGCVLPDGHLLTIDKEQQVNSTTTVYCYASGRYGAYVHYKIDEQYIPHPKRRSCKNGKKEDTIWIEKGVRNVCSERNGQMTVVALGCVINDDIEIEVGEEQTLANGDVAKCQPIGEFGAEKVTTRGQVEETRKCKNGKALGEEWKDKNVRRTCVERNGEYVGVATGCYIGDKIIRIGKSHKMNSTLVYHCVVRGESDAKLEEEIPNTMNPSICSNGKKADERWSEGDIRFVYRSDEEIAYEEAIGCNLPGGGLLTIGGEHQIENHRTLICKRKDSYGAEAIYVDPHTPSEDVDCGEHNEPWEEDRFVKKCEAFDDVVAPKTFGCITPTGLYVLEGEEKEEEGVTTTCFRNENGKMEVKYEYTQIEE</sequence>